<sequence>MVGFPIEHLHVMLTRSKQVTAESSDTSEETLTLRRHDTGMPESRTRDFPSVCVFLCNVAGTRQRAVEQHSAQSVQSGTAEELMGKAGAVVGATLQCHRGRKRDGESLFPRLDP</sequence>
<dbReference type="EMBL" id="CADEAL010002035">
    <property type="protein sequence ID" value="CAB1437513.1"/>
    <property type="molecule type" value="Genomic_DNA"/>
</dbReference>
<organism evidence="2 3">
    <name type="scientific">Pleuronectes platessa</name>
    <name type="common">European plaice</name>
    <dbReference type="NCBI Taxonomy" id="8262"/>
    <lineage>
        <taxon>Eukaryota</taxon>
        <taxon>Metazoa</taxon>
        <taxon>Chordata</taxon>
        <taxon>Craniata</taxon>
        <taxon>Vertebrata</taxon>
        <taxon>Euteleostomi</taxon>
        <taxon>Actinopterygii</taxon>
        <taxon>Neopterygii</taxon>
        <taxon>Teleostei</taxon>
        <taxon>Neoteleostei</taxon>
        <taxon>Acanthomorphata</taxon>
        <taxon>Carangaria</taxon>
        <taxon>Pleuronectiformes</taxon>
        <taxon>Pleuronectoidei</taxon>
        <taxon>Pleuronectidae</taxon>
        <taxon>Pleuronectes</taxon>
    </lineage>
</organism>
<proteinExistence type="predicted"/>
<feature type="compositionally biased region" description="Basic and acidic residues" evidence="1">
    <location>
        <begin position="31"/>
        <end position="43"/>
    </location>
</feature>
<reference evidence="2" key="1">
    <citation type="submission" date="2020-03" db="EMBL/GenBank/DDBJ databases">
        <authorList>
            <person name="Weist P."/>
        </authorList>
    </citation>
    <scope>NUCLEOTIDE SEQUENCE</scope>
</reference>
<accession>A0A9N7UVZ8</accession>
<comment type="caution">
    <text evidence="2">The sequence shown here is derived from an EMBL/GenBank/DDBJ whole genome shotgun (WGS) entry which is preliminary data.</text>
</comment>
<evidence type="ECO:0000256" key="1">
    <source>
        <dbReference type="SAM" id="MobiDB-lite"/>
    </source>
</evidence>
<feature type="region of interest" description="Disordered" evidence="1">
    <location>
        <begin position="17"/>
        <end position="43"/>
    </location>
</feature>
<gene>
    <name evidence="2" type="ORF">PLEPLA_LOCUS25482</name>
</gene>
<evidence type="ECO:0000313" key="2">
    <source>
        <dbReference type="EMBL" id="CAB1437513.1"/>
    </source>
</evidence>
<protein>
    <submittedName>
        <fullName evidence="2">Uncharacterized protein</fullName>
    </submittedName>
</protein>
<dbReference type="Proteomes" id="UP001153269">
    <property type="component" value="Unassembled WGS sequence"/>
</dbReference>
<evidence type="ECO:0000313" key="3">
    <source>
        <dbReference type="Proteomes" id="UP001153269"/>
    </source>
</evidence>
<keyword evidence="3" id="KW-1185">Reference proteome</keyword>
<name>A0A9N7UVZ8_PLEPL</name>
<dbReference type="AlphaFoldDB" id="A0A9N7UVZ8"/>